<keyword evidence="1" id="KW-0732">Signal</keyword>
<protein>
    <submittedName>
        <fullName evidence="2">Uncharacterized protein</fullName>
    </submittedName>
</protein>
<dbReference type="EMBL" id="BAABDI010000033">
    <property type="protein sequence ID" value="GAA3988438.1"/>
    <property type="molecule type" value="Genomic_DNA"/>
</dbReference>
<feature type="chain" id="PRO_5045313365" evidence="1">
    <location>
        <begin position="18"/>
        <end position="159"/>
    </location>
</feature>
<name>A0ABP7QV29_9BACT</name>
<feature type="signal peptide" evidence="1">
    <location>
        <begin position="1"/>
        <end position="17"/>
    </location>
</feature>
<reference evidence="3" key="1">
    <citation type="journal article" date="2019" name="Int. J. Syst. Evol. Microbiol.">
        <title>The Global Catalogue of Microorganisms (GCM) 10K type strain sequencing project: providing services to taxonomists for standard genome sequencing and annotation.</title>
        <authorList>
            <consortium name="The Broad Institute Genomics Platform"/>
            <consortium name="The Broad Institute Genome Sequencing Center for Infectious Disease"/>
            <person name="Wu L."/>
            <person name="Ma J."/>
        </authorList>
    </citation>
    <scope>NUCLEOTIDE SEQUENCE [LARGE SCALE GENOMIC DNA]</scope>
    <source>
        <strain evidence="3">JCM 17217</strain>
    </source>
</reference>
<gene>
    <name evidence="2" type="ORF">GCM10022407_36300</name>
</gene>
<accession>A0ABP7QV29</accession>
<comment type="caution">
    <text evidence="2">The sequence shown here is derived from an EMBL/GenBank/DDBJ whole genome shotgun (WGS) entry which is preliminary data.</text>
</comment>
<evidence type="ECO:0000313" key="2">
    <source>
        <dbReference type="EMBL" id="GAA3988438.1"/>
    </source>
</evidence>
<keyword evidence="3" id="KW-1185">Reference proteome</keyword>
<organism evidence="2 3">
    <name type="scientific">Hymenobacter antarcticus</name>
    <dbReference type="NCBI Taxonomy" id="486270"/>
    <lineage>
        <taxon>Bacteria</taxon>
        <taxon>Pseudomonadati</taxon>
        <taxon>Bacteroidota</taxon>
        <taxon>Cytophagia</taxon>
        <taxon>Cytophagales</taxon>
        <taxon>Hymenobacteraceae</taxon>
        <taxon>Hymenobacter</taxon>
    </lineage>
</organism>
<sequence length="159" mass="16986">MVAIVLALAGLAGCAHRPAATYLPAAPAAAVVAPQLLFLSCRMTAETTGSRLQVLRAEVVAGTLKMPDSEADAPDFVRVTQLDGQGQHLAQARVSHPLRRRVEHVAADQRTFQRSEVVLPTAEFFVRMALQPTAASIRVEEVADGRTTLLSELPVPPKS</sequence>
<dbReference type="Proteomes" id="UP001501556">
    <property type="component" value="Unassembled WGS sequence"/>
</dbReference>
<evidence type="ECO:0000313" key="3">
    <source>
        <dbReference type="Proteomes" id="UP001501556"/>
    </source>
</evidence>
<evidence type="ECO:0000256" key="1">
    <source>
        <dbReference type="SAM" id="SignalP"/>
    </source>
</evidence>
<proteinExistence type="predicted"/>